<evidence type="ECO:0000313" key="9">
    <source>
        <dbReference type="EMBL" id="QEF98494.1"/>
    </source>
</evidence>
<comment type="similarity">
    <text evidence="7">Belongs to the class I-like SAM-binding methyltransferase superfamily. TrmB family.</text>
</comment>
<accession>A0A5B9MFX8</accession>
<feature type="binding site" evidence="7">
    <location>
        <position position="175"/>
    </location>
    <ligand>
        <name>substrate</name>
    </ligand>
</feature>
<dbReference type="Proteomes" id="UP000321353">
    <property type="component" value="Chromosome"/>
</dbReference>
<dbReference type="HAMAP" id="MF_01057">
    <property type="entry name" value="tRNA_methyltr_TrmB"/>
    <property type="match status" value="1"/>
</dbReference>
<dbReference type="InterPro" id="IPR029063">
    <property type="entry name" value="SAM-dependent_MTases_sf"/>
</dbReference>
<dbReference type="AlphaFoldDB" id="A0A5B9MFX8"/>
<evidence type="ECO:0000256" key="7">
    <source>
        <dbReference type="HAMAP-Rule" id="MF_01057"/>
    </source>
</evidence>
<gene>
    <name evidence="7 9" type="primary">trmB</name>
    <name evidence="9" type="ORF">Mal15_25460</name>
</gene>
<organism evidence="9 10">
    <name type="scientific">Stieleria maiorica</name>
    <dbReference type="NCBI Taxonomy" id="2795974"/>
    <lineage>
        <taxon>Bacteria</taxon>
        <taxon>Pseudomonadati</taxon>
        <taxon>Planctomycetota</taxon>
        <taxon>Planctomycetia</taxon>
        <taxon>Pirellulales</taxon>
        <taxon>Pirellulaceae</taxon>
        <taxon>Stieleria</taxon>
    </lineage>
</organism>
<evidence type="ECO:0000256" key="6">
    <source>
        <dbReference type="ARBA" id="ARBA00022694"/>
    </source>
</evidence>
<dbReference type="SUPFAM" id="SSF53335">
    <property type="entry name" value="S-adenosyl-L-methionine-dependent methyltransferases"/>
    <property type="match status" value="1"/>
</dbReference>
<feature type="binding site" evidence="7">
    <location>
        <position position="89"/>
    </location>
    <ligand>
        <name>S-adenosyl-L-methionine</name>
        <dbReference type="ChEBI" id="CHEBI:59789"/>
    </ligand>
</feature>
<dbReference type="InterPro" id="IPR003358">
    <property type="entry name" value="tRNA_(Gua-N-7)_MeTrfase_Trmb"/>
</dbReference>
<name>A0A5B9MFX8_9BACT</name>
<proteinExistence type="inferred from homology"/>
<dbReference type="NCBIfam" id="TIGR00091">
    <property type="entry name" value="tRNA (guanosine(46)-N7)-methyltransferase TrmB"/>
    <property type="match status" value="1"/>
</dbReference>
<reference evidence="9 10" key="1">
    <citation type="submission" date="2019-02" db="EMBL/GenBank/DDBJ databases">
        <title>Planctomycetal bacteria perform biofilm scaping via a novel small molecule.</title>
        <authorList>
            <person name="Jeske O."/>
            <person name="Boedeker C."/>
            <person name="Wiegand S."/>
            <person name="Breitling P."/>
            <person name="Kallscheuer N."/>
            <person name="Jogler M."/>
            <person name="Rohde M."/>
            <person name="Petersen J."/>
            <person name="Medema M.H."/>
            <person name="Surup F."/>
            <person name="Jogler C."/>
        </authorList>
    </citation>
    <scope>NUCLEOTIDE SEQUENCE [LARGE SCALE GENOMIC DNA]</scope>
    <source>
        <strain evidence="9 10">Mal15</strain>
    </source>
</reference>
<dbReference type="Gene3D" id="3.40.50.150">
    <property type="entry name" value="Vaccinia Virus protein VP39"/>
    <property type="match status" value="1"/>
</dbReference>
<evidence type="ECO:0000256" key="8">
    <source>
        <dbReference type="SAM" id="MobiDB-lite"/>
    </source>
</evidence>
<keyword evidence="5 7" id="KW-0949">S-adenosyl-L-methionine</keyword>
<evidence type="ECO:0000256" key="5">
    <source>
        <dbReference type="ARBA" id="ARBA00022691"/>
    </source>
</evidence>
<evidence type="ECO:0000256" key="4">
    <source>
        <dbReference type="ARBA" id="ARBA00022679"/>
    </source>
</evidence>
<dbReference type="KEGG" id="smam:Mal15_25460"/>
<sequence length="234" mass="26516">MPRSPIRAPKPTLDLSDHLYVFRQPVPGELASGSDTGSELPFPEVPPTITSETVFGNDRPLEIEVGSGKGLFLTNESERNGEHNFLGIEIIHKYAKHSAARLAKAGRSNAKMISGNAQPLLADRVPAGSLEAVHVYFPDPWWKKRHRKRRVVNEGSVQSFLTALRSGGRFHFWTDVLDYFEATIEMIAEIAPEFGVPIPEEKSPSSHDLDYRTHFERRSRQNQIPVYRVRYEKR</sequence>
<dbReference type="PANTHER" id="PTHR23417">
    <property type="entry name" value="3-DEOXY-D-MANNO-OCTULOSONIC-ACID TRANSFERASE/TRNA GUANINE-N 7 - -METHYLTRANSFERASE"/>
    <property type="match status" value="1"/>
</dbReference>
<feature type="binding site" evidence="7">
    <location>
        <position position="116"/>
    </location>
    <ligand>
        <name>S-adenosyl-L-methionine</name>
        <dbReference type="ChEBI" id="CHEBI:59789"/>
    </ligand>
</feature>
<dbReference type="InterPro" id="IPR055361">
    <property type="entry name" value="tRNA_methyltr_TrmB_bact"/>
</dbReference>
<feature type="binding site" evidence="7">
    <location>
        <position position="143"/>
    </location>
    <ligand>
        <name>substrate</name>
    </ligand>
</feature>
<dbReference type="GO" id="GO:0008176">
    <property type="term" value="F:tRNA (guanine(46)-N7)-methyltransferase activity"/>
    <property type="evidence" value="ECO:0007669"/>
    <property type="project" value="UniProtKB-UniRule"/>
</dbReference>
<keyword evidence="3 7" id="KW-0489">Methyltransferase</keyword>
<evidence type="ECO:0000256" key="1">
    <source>
        <dbReference type="ARBA" id="ARBA00000142"/>
    </source>
</evidence>
<comment type="pathway">
    <text evidence="7">tRNA modification; N(7)-methylguanine-tRNA biosynthesis.</text>
</comment>
<evidence type="ECO:0000313" key="10">
    <source>
        <dbReference type="Proteomes" id="UP000321353"/>
    </source>
</evidence>
<comment type="catalytic activity">
    <reaction evidence="1 7">
        <text>guanosine(46) in tRNA + S-adenosyl-L-methionine = N(7)-methylguanosine(46) in tRNA + S-adenosyl-L-homocysteine</text>
        <dbReference type="Rhea" id="RHEA:42708"/>
        <dbReference type="Rhea" id="RHEA-COMP:10188"/>
        <dbReference type="Rhea" id="RHEA-COMP:10189"/>
        <dbReference type="ChEBI" id="CHEBI:57856"/>
        <dbReference type="ChEBI" id="CHEBI:59789"/>
        <dbReference type="ChEBI" id="CHEBI:74269"/>
        <dbReference type="ChEBI" id="CHEBI:74480"/>
        <dbReference type="EC" id="2.1.1.33"/>
    </reaction>
</comment>
<keyword evidence="6 7" id="KW-0819">tRNA processing</keyword>
<dbReference type="EMBL" id="CP036264">
    <property type="protein sequence ID" value="QEF98494.1"/>
    <property type="molecule type" value="Genomic_DNA"/>
</dbReference>
<comment type="function">
    <text evidence="2 7">Catalyzes the formation of N(7)-methylguanine at position 46 (m7G46) in tRNA.</text>
</comment>
<dbReference type="Pfam" id="PF02390">
    <property type="entry name" value="Methyltransf_4"/>
    <property type="match status" value="1"/>
</dbReference>
<dbReference type="UniPathway" id="UPA00989"/>
<feature type="region of interest" description="Disordered" evidence="8">
    <location>
        <begin position="30"/>
        <end position="54"/>
    </location>
</feature>
<evidence type="ECO:0000256" key="2">
    <source>
        <dbReference type="ARBA" id="ARBA00003015"/>
    </source>
</evidence>
<keyword evidence="10" id="KW-1185">Reference proteome</keyword>
<protein>
    <recommendedName>
        <fullName evidence="7">tRNA (guanine-N(7)-)-methyltransferase</fullName>
        <ecNumber evidence="7">2.1.1.33</ecNumber>
    </recommendedName>
    <alternativeName>
        <fullName evidence="7">tRNA (guanine(46)-N(7))-methyltransferase</fullName>
    </alternativeName>
    <alternativeName>
        <fullName evidence="7">tRNA(m7G46)-methyltransferase</fullName>
    </alternativeName>
</protein>
<comment type="caution">
    <text evidence="7">Lacks conserved residue(s) required for the propagation of feature annotation.</text>
</comment>
<feature type="binding site" evidence="7">
    <location>
        <position position="139"/>
    </location>
    <ligand>
        <name>S-adenosyl-L-methionine</name>
        <dbReference type="ChEBI" id="CHEBI:59789"/>
    </ligand>
</feature>
<dbReference type="GO" id="GO:0043527">
    <property type="term" value="C:tRNA methyltransferase complex"/>
    <property type="evidence" value="ECO:0007669"/>
    <property type="project" value="TreeGrafter"/>
</dbReference>
<dbReference type="RefSeq" id="WP_147868016.1">
    <property type="nucleotide sequence ID" value="NZ_CP036264.1"/>
</dbReference>
<feature type="binding site" evidence="7">
    <location>
        <begin position="213"/>
        <end position="216"/>
    </location>
    <ligand>
        <name>substrate</name>
    </ligand>
</feature>
<feature type="binding site" evidence="7">
    <location>
        <position position="64"/>
    </location>
    <ligand>
        <name>S-adenosyl-L-methionine</name>
        <dbReference type="ChEBI" id="CHEBI:59789"/>
    </ligand>
</feature>
<dbReference type="EC" id="2.1.1.33" evidence="7"/>
<keyword evidence="4 7" id="KW-0808">Transferase</keyword>
<dbReference type="PANTHER" id="PTHR23417:SF14">
    <property type="entry name" value="PENTACOTRIPEPTIDE-REPEAT REGION OF PRORP DOMAIN-CONTAINING PROTEIN"/>
    <property type="match status" value="1"/>
</dbReference>
<dbReference type="PROSITE" id="PS51625">
    <property type="entry name" value="SAM_MT_TRMB"/>
    <property type="match status" value="1"/>
</dbReference>
<evidence type="ECO:0000256" key="3">
    <source>
        <dbReference type="ARBA" id="ARBA00022603"/>
    </source>
</evidence>